<accession>A0A0E9UUA5</accession>
<proteinExistence type="predicted"/>
<sequence>MQTMMEMRLSKSSSYSWIKVSSVARSFGVVLQYRNGGCGVEEG</sequence>
<name>A0A0E9UUA5_ANGAN</name>
<evidence type="ECO:0000313" key="1">
    <source>
        <dbReference type="EMBL" id="JAH69392.1"/>
    </source>
</evidence>
<organism evidence="1">
    <name type="scientific">Anguilla anguilla</name>
    <name type="common">European freshwater eel</name>
    <name type="synonym">Muraena anguilla</name>
    <dbReference type="NCBI Taxonomy" id="7936"/>
    <lineage>
        <taxon>Eukaryota</taxon>
        <taxon>Metazoa</taxon>
        <taxon>Chordata</taxon>
        <taxon>Craniata</taxon>
        <taxon>Vertebrata</taxon>
        <taxon>Euteleostomi</taxon>
        <taxon>Actinopterygii</taxon>
        <taxon>Neopterygii</taxon>
        <taxon>Teleostei</taxon>
        <taxon>Anguilliformes</taxon>
        <taxon>Anguillidae</taxon>
        <taxon>Anguilla</taxon>
    </lineage>
</organism>
<protein>
    <submittedName>
        <fullName evidence="1">Uncharacterized protein</fullName>
    </submittedName>
</protein>
<reference evidence="1" key="1">
    <citation type="submission" date="2014-11" db="EMBL/GenBank/DDBJ databases">
        <authorList>
            <person name="Amaro Gonzalez C."/>
        </authorList>
    </citation>
    <scope>NUCLEOTIDE SEQUENCE</scope>
</reference>
<dbReference type="EMBL" id="GBXM01039185">
    <property type="protein sequence ID" value="JAH69392.1"/>
    <property type="molecule type" value="Transcribed_RNA"/>
</dbReference>
<reference evidence="1" key="2">
    <citation type="journal article" date="2015" name="Fish Shellfish Immunol.">
        <title>Early steps in the European eel (Anguilla anguilla)-Vibrio vulnificus interaction in the gills: Role of the RtxA13 toxin.</title>
        <authorList>
            <person name="Callol A."/>
            <person name="Pajuelo D."/>
            <person name="Ebbesson L."/>
            <person name="Teles M."/>
            <person name="MacKenzie S."/>
            <person name="Amaro C."/>
        </authorList>
    </citation>
    <scope>NUCLEOTIDE SEQUENCE</scope>
</reference>
<dbReference type="AlphaFoldDB" id="A0A0E9UUA5"/>